<keyword evidence="2" id="KW-1185">Reference proteome</keyword>
<proteinExistence type="predicted"/>
<dbReference type="GO" id="GO:0001517">
    <property type="term" value="F:N-acetylglucosamine 6-O-sulfotransferase activity"/>
    <property type="evidence" value="ECO:0007669"/>
    <property type="project" value="TreeGrafter"/>
</dbReference>
<accession>A0A6M2ZHD0</accession>
<sequence length="281" mass="33296">MKFVTLAGLPRSGSTLLGNLLQQHPDMTVEMDSVLSMILTNMSQHAEKVYSETQHTMNEMKTLYQSFMRAGISSWLENLCNTNVYVDKDRSWAVDFDLLFNLVPTAKVIYVVRDLRGVISSLEKMETQNRVMSPSTPELYPFETREEYHDVDLMDKRIESYMNGDMLYTPLFALKEILDCERKYLKNFKFVRYEDLIEDPQKVLSNIYNFIGADDYTNDLNNVTQRYHHDSIYAPWGDHTIRPKVVSKKETYEFPLIKRKSQHKILRDYSWYYQYFYPNLK</sequence>
<dbReference type="PANTHER" id="PTHR10704">
    <property type="entry name" value="CARBOHYDRATE SULFOTRANSFERASE"/>
    <property type="match status" value="1"/>
</dbReference>
<dbReference type="EMBL" id="MK867354">
    <property type="protein sequence ID" value="QFG06310.1"/>
    <property type="molecule type" value="Genomic_DNA"/>
</dbReference>
<organism evidence="1 2">
    <name type="scientific">Synechococcus phage S-SCSM1</name>
    <dbReference type="NCBI Taxonomy" id="2588487"/>
    <lineage>
        <taxon>Viruses</taxon>
        <taxon>Duplodnaviria</taxon>
        <taxon>Heunggongvirae</taxon>
        <taxon>Uroviricota</taxon>
        <taxon>Caudoviricetes</taxon>
        <taxon>Pantevenvirales</taxon>
        <taxon>Kyanoviridae</taxon>
        <taxon>Zhoulongquanvirus</taxon>
        <taxon>Zhoulongquanvirus esscess</taxon>
    </lineage>
</organism>
<dbReference type="GO" id="GO:0006044">
    <property type="term" value="P:N-acetylglucosamine metabolic process"/>
    <property type="evidence" value="ECO:0007669"/>
    <property type="project" value="TreeGrafter"/>
</dbReference>
<dbReference type="SUPFAM" id="SSF52540">
    <property type="entry name" value="P-loop containing nucleoside triphosphate hydrolases"/>
    <property type="match status" value="1"/>
</dbReference>
<dbReference type="GO" id="GO:0006790">
    <property type="term" value="P:sulfur compound metabolic process"/>
    <property type="evidence" value="ECO:0007669"/>
    <property type="project" value="TreeGrafter"/>
</dbReference>
<evidence type="ECO:0000313" key="2">
    <source>
        <dbReference type="Proteomes" id="UP000515683"/>
    </source>
</evidence>
<dbReference type="PANTHER" id="PTHR10704:SF44">
    <property type="entry name" value="LD35051P-RELATED"/>
    <property type="match status" value="1"/>
</dbReference>
<name>A0A6M2ZHD0_9CAUD</name>
<dbReference type="Pfam" id="PF13469">
    <property type="entry name" value="Sulfotransfer_3"/>
    <property type="match status" value="1"/>
</dbReference>
<reference evidence="1" key="1">
    <citation type="submission" date="2019-04" db="EMBL/GenBank/DDBJ databases">
        <title>Genomic and proteomic characterization of cyanophage S-SCSM1 provides new insights into understanding the viral gene diversity and phage-host interactions.</title>
        <authorList>
            <person name="Wang Q."/>
            <person name="Xu Y."/>
            <person name="Jiao N."/>
            <person name="Zhang R."/>
        </authorList>
    </citation>
    <scope>NUCLEOTIDE SEQUENCE [LARGE SCALE GENOMIC DNA]</scope>
</reference>
<dbReference type="Gene3D" id="3.40.50.300">
    <property type="entry name" value="P-loop containing nucleotide triphosphate hydrolases"/>
    <property type="match status" value="1"/>
</dbReference>
<gene>
    <name evidence="1" type="ORF">SSCSM1_53</name>
</gene>
<evidence type="ECO:0000313" key="1">
    <source>
        <dbReference type="EMBL" id="QFG06310.1"/>
    </source>
</evidence>
<dbReference type="InterPro" id="IPR051135">
    <property type="entry name" value="Gal/GlcNAc/GalNAc_ST"/>
</dbReference>
<dbReference type="InterPro" id="IPR027417">
    <property type="entry name" value="P-loop_NTPase"/>
</dbReference>
<dbReference type="Proteomes" id="UP000515683">
    <property type="component" value="Segment"/>
</dbReference>
<protein>
    <submittedName>
        <fullName evidence="1">Sulfotransferase</fullName>
    </submittedName>
</protein>